<dbReference type="PANTHER" id="PTHR42776:SF27">
    <property type="entry name" value="DIPEPTIDYL PEPTIDASE FAMILY MEMBER 6"/>
    <property type="match status" value="1"/>
</dbReference>
<dbReference type="Gene3D" id="2.120.10.30">
    <property type="entry name" value="TolB, C-terminal domain"/>
    <property type="match status" value="1"/>
</dbReference>
<dbReference type="GO" id="GO:0006508">
    <property type="term" value="P:proteolysis"/>
    <property type="evidence" value="ECO:0007669"/>
    <property type="project" value="InterPro"/>
</dbReference>
<dbReference type="PANTHER" id="PTHR42776">
    <property type="entry name" value="SERINE PEPTIDASE S9 FAMILY MEMBER"/>
    <property type="match status" value="1"/>
</dbReference>
<dbReference type="SUPFAM" id="SSF53474">
    <property type="entry name" value="alpha/beta-Hydrolases"/>
    <property type="match status" value="1"/>
</dbReference>
<organism evidence="4 5">
    <name type="scientific">Allosphingosinicella deserti</name>
    <dbReference type="NCBI Taxonomy" id="2116704"/>
    <lineage>
        <taxon>Bacteria</taxon>
        <taxon>Pseudomonadati</taxon>
        <taxon>Pseudomonadota</taxon>
        <taxon>Alphaproteobacteria</taxon>
        <taxon>Sphingomonadales</taxon>
        <taxon>Sphingomonadaceae</taxon>
        <taxon>Allosphingosinicella</taxon>
    </lineage>
</organism>
<evidence type="ECO:0000259" key="3">
    <source>
        <dbReference type="Pfam" id="PF00326"/>
    </source>
</evidence>
<evidence type="ECO:0000313" key="4">
    <source>
        <dbReference type="EMBL" id="PSJ37125.1"/>
    </source>
</evidence>
<dbReference type="EMBL" id="PXYI01000010">
    <property type="protein sequence ID" value="PSJ37125.1"/>
    <property type="molecule type" value="Genomic_DNA"/>
</dbReference>
<protein>
    <submittedName>
        <fullName evidence="4">S9 family peptidase</fullName>
    </submittedName>
</protein>
<evidence type="ECO:0000256" key="1">
    <source>
        <dbReference type="ARBA" id="ARBA00022801"/>
    </source>
</evidence>
<dbReference type="Proteomes" id="UP000241167">
    <property type="component" value="Unassembled WGS sequence"/>
</dbReference>
<reference evidence="4 5" key="1">
    <citation type="submission" date="2018-03" db="EMBL/GenBank/DDBJ databases">
        <title>The draft genome of Sphingosinicella sp. GL-C-18.</title>
        <authorList>
            <person name="Liu L."/>
            <person name="Li L."/>
            <person name="Liang L."/>
            <person name="Zhang X."/>
            <person name="Wang T."/>
        </authorList>
    </citation>
    <scope>NUCLEOTIDE SEQUENCE [LARGE SCALE GENOMIC DNA]</scope>
    <source>
        <strain evidence="4 5">GL-C-18</strain>
    </source>
</reference>
<sequence>MTKSVLLAAAALSITAANTAAVAQDSVPLIPREKIFGNPSRIAGRLSPDGKWLSWIAPRDGVLNIHVAPVSDPAAAKPLTNERQRPIRQYFWSPDSRQILFINDKGGDENFLLYGVDVVSGAQRTLTPFEKTRVQVLGTSNAVKDRILVGINNRDPRWHDVHSLDLATAKLVPVLINKGEYSGFLADEQLQIRAATKARGDGGSEFHRVTNNVVEATPFEQVTHEDSQTTAPAGFTKDGKILYWLDSRGRDTAALIAQDVSSGRKSVVAENAKADISSALSNPATGRVEAYAVNYLKTEWTPLDPKVKTDLDFLKTRLKGEFAVVSRTDADDRWIVADDPVVAPATAHLYDRKAKSLTKLYTTRPELEGAPLAAMHPREIKTRDGLTMVSYLTLPPGSDKDGDGRPEKPVPLVLLVHGGPWGRDAYGYSGTHQWLANRGYAVLSANFRASTGFGKKFISAGDLQWGTKMHDDLIDAVDWAVAGGVTSADKVAIMGGSYGGYATLAGLAFTPDKFACGVDIVGPSNLQTLLQTIPPYWTALRTQFYKRMGDPTTAEGLALLKERSPLYKADRISKPLLIGQGANDPRVNVKESEQIVEAMKAKNIPVTYVVFPDEGHGFARPVNNIAFNAVAENFLAKCLGGRAEPIGDTLKASTAQVQHGAEFAPGLADALAAR</sequence>
<dbReference type="AlphaFoldDB" id="A0A2P7QGN9"/>
<feature type="chain" id="PRO_5015151586" evidence="2">
    <location>
        <begin position="24"/>
        <end position="674"/>
    </location>
</feature>
<keyword evidence="5" id="KW-1185">Reference proteome</keyword>
<dbReference type="Pfam" id="PF00326">
    <property type="entry name" value="Peptidase_S9"/>
    <property type="match status" value="1"/>
</dbReference>
<dbReference type="Gene3D" id="3.40.50.1820">
    <property type="entry name" value="alpha/beta hydrolase"/>
    <property type="match status" value="1"/>
</dbReference>
<dbReference type="OrthoDB" id="1094230at2"/>
<gene>
    <name evidence="4" type="ORF">C7I55_23985</name>
</gene>
<dbReference type="GO" id="GO:0004252">
    <property type="term" value="F:serine-type endopeptidase activity"/>
    <property type="evidence" value="ECO:0007669"/>
    <property type="project" value="TreeGrafter"/>
</dbReference>
<proteinExistence type="predicted"/>
<keyword evidence="2" id="KW-0732">Signal</keyword>
<dbReference type="SUPFAM" id="SSF82171">
    <property type="entry name" value="DPP6 N-terminal domain-like"/>
    <property type="match status" value="1"/>
</dbReference>
<comment type="caution">
    <text evidence="4">The sequence shown here is derived from an EMBL/GenBank/DDBJ whole genome shotgun (WGS) entry which is preliminary data.</text>
</comment>
<name>A0A2P7QGN9_9SPHN</name>
<dbReference type="InterPro" id="IPR029058">
    <property type="entry name" value="AB_hydrolase_fold"/>
</dbReference>
<evidence type="ECO:0000313" key="5">
    <source>
        <dbReference type="Proteomes" id="UP000241167"/>
    </source>
</evidence>
<feature type="signal peptide" evidence="2">
    <location>
        <begin position="1"/>
        <end position="23"/>
    </location>
</feature>
<feature type="domain" description="Peptidase S9 prolyl oligopeptidase catalytic" evidence="3">
    <location>
        <begin position="429"/>
        <end position="641"/>
    </location>
</feature>
<keyword evidence="1" id="KW-0378">Hydrolase</keyword>
<dbReference type="InterPro" id="IPR001375">
    <property type="entry name" value="Peptidase_S9_cat"/>
</dbReference>
<dbReference type="RefSeq" id="WP_106515566.1">
    <property type="nucleotide sequence ID" value="NZ_PXYI01000010.1"/>
</dbReference>
<dbReference type="InterPro" id="IPR011042">
    <property type="entry name" value="6-blade_b-propeller_TolB-like"/>
</dbReference>
<accession>A0A2P7QGN9</accession>
<evidence type="ECO:0000256" key="2">
    <source>
        <dbReference type="SAM" id="SignalP"/>
    </source>
</evidence>